<keyword evidence="2" id="KW-1185">Reference proteome</keyword>
<evidence type="ECO:0000313" key="2">
    <source>
        <dbReference type="Proteomes" id="UP000094828"/>
    </source>
</evidence>
<reference evidence="1 2" key="1">
    <citation type="submission" date="2016-05" db="EMBL/GenBank/DDBJ databases">
        <title>Genomic and physiological characterization of Planctopirus sp. isolated from fresh water lake.</title>
        <authorList>
            <person name="Subhash Y."/>
            <person name="Ramana C."/>
        </authorList>
    </citation>
    <scope>NUCLEOTIDE SEQUENCE [LARGE SCALE GENOMIC DNA]</scope>
    <source>
        <strain evidence="1 2">JC280</strain>
    </source>
</reference>
<accession>A0A1C3E9M7</accession>
<gene>
    <name evidence="1" type="ORF">A6X21_06450</name>
</gene>
<evidence type="ECO:0000313" key="1">
    <source>
        <dbReference type="EMBL" id="ODA29977.1"/>
    </source>
</evidence>
<sequence>MARDDKHSAMKPLVDCTPQTCKLALIPAFSRRNGRRGKTLAHVRVGEGGRRPGEGLADGNARVTKASAGAPIDCP</sequence>
<name>A0A1C3E9M7_9PLAN</name>
<dbReference type="EMBL" id="LYDR01000116">
    <property type="protein sequence ID" value="ODA29977.1"/>
    <property type="molecule type" value="Genomic_DNA"/>
</dbReference>
<dbReference type="STRING" id="1841610.A6X21_06450"/>
<comment type="caution">
    <text evidence="1">The sequence shown here is derived from an EMBL/GenBank/DDBJ whole genome shotgun (WGS) entry which is preliminary data.</text>
</comment>
<organism evidence="1 2">
    <name type="scientific">Planctopirus hydrillae</name>
    <dbReference type="NCBI Taxonomy" id="1841610"/>
    <lineage>
        <taxon>Bacteria</taxon>
        <taxon>Pseudomonadati</taxon>
        <taxon>Planctomycetota</taxon>
        <taxon>Planctomycetia</taxon>
        <taxon>Planctomycetales</taxon>
        <taxon>Planctomycetaceae</taxon>
        <taxon>Planctopirus</taxon>
    </lineage>
</organism>
<protein>
    <submittedName>
        <fullName evidence="1">Uncharacterized protein</fullName>
    </submittedName>
</protein>
<dbReference type="AlphaFoldDB" id="A0A1C3E9M7"/>
<proteinExistence type="predicted"/>
<dbReference type="Proteomes" id="UP000094828">
    <property type="component" value="Unassembled WGS sequence"/>
</dbReference>